<dbReference type="Proteomes" id="UP000472264">
    <property type="component" value="Chromosome 16"/>
</dbReference>
<keyword evidence="2" id="KW-0677">Repeat</keyword>
<feature type="domain" description="TANGO6 N-terminal" evidence="7">
    <location>
        <begin position="9"/>
        <end position="287"/>
    </location>
</feature>
<evidence type="ECO:0000256" key="3">
    <source>
        <dbReference type="SAM" id="MobiDB-lite"/>
    </source>
</evidence>
<evidence type="ECO:0000259" key="6">
    <source>
        <dbReference type="Pfam" id="PF23565"/>
    </source>
</evidence>
<reference evidence="8" key="1">
    <citation type="submission" date="2021-04" db="EMBL/GenBank/DDBJ databases">
        <authorList>
            <consortium name="Wellcome Sanger Institute Data Sharing"/>
        </authorList>
    </citation>
    <scope>NUCLEOTIDE SEQUENCE [LARGE SCALE GENOMIC DNA]</scope>
</reference>
<reference evidence="8" key="2">
    <citation type="submission" date="2025-08" db="UniProtKB">
        <authorList>
            <consortium name="Ensembl"/>
        </authorList>
    </citation>
    <scope>IDENTIFICATION</scope>
</reference>
<dbReference type="Pfam" id="PF02985">
    <property type="entry name" value="HEAT"/>
    <property type="match status" value="1"/>
</dbReference>
<dbReference type="InterPro" id="IPR057407">
    <property type="entry name" value="HEAT_TANGO6"/>
</dbReference>
<dbReference type="InterPro" id="IPR057347">
    <property type="entry name" value="TANGO6_N"/>
</dbReference>
<evidence type="ECO:0008006" key="10">
    <source>
        <dbReference type="Google" id="ProtNLM"/>
    </source>
</evidence>
<dbReference type="OMA" id="QVATLIC"/>
<reference evidence="8" key="3">
    <citation type="submission" date="2025-09" db="UniProtKB">
        <authorList>
            <consortium name="Ensembl"/>
        </authorList>
    </citation>
    <scope>IDENTIFICATION</scope>
</reference>
<dbReference type="PANTHER" id="PTHR20959">
    <property type="entry name" value="TRANSPORT AND GOLGI ORGANIZATION PROTEIN 6 FAMILY MEMBER"/>
    <property type="match status" value="1"/>
</dbReference>
<evidence type="ECO:0000259" key="7">
    <source>
        <dbReference type="Pfam" id="PF25267"/>
    </source>
</evidence>
<dbReference type="InParanoid" id="A0A665VBP1"/>
<evidence type="ECO:0000313" key="8">
    <source>
        <dbReference type="Ensembl" id="ENSENLP00000029035.1"/>
    </source>
</evidence>
<dbReference type="Pfam" id="PF23565">
    <property type="entry name" value="ARM_TANGO6"/>
    <property type="match status" value="1"/>
</dbReference>
<accession>A0A665VBP1</accession>
<sequence length="1108" mass="122565">MTSSILSASVRDAQSSHQEAVLAALQTNRALLLQQLQSDSSFEGVRRLREEVLAEEAEWFSGDAEDATWGFVQESLLLLLTLARHLSIELELFKQSNAPAATKNHTPESAPPLPPDVLSVTQQKTLGAALQFVVSLGLCPYLAPGVGVPLGCRSAFGAMVEKLAHGGAASAVGRRLFTTTNVLMKLTELSMLATLVFTQHLGDLMAALCQLGYQPHWTKGRGTEKEKELTAEECRTCKEALKSLLGKVYQPIVIKQLLILQRAPKQSVAVRTPPWLTRLCGQLLSERLMQPSGVQAVVRAILEGGTGAESDWRKCDTVARILLACPKQSASAESYYRQVCPQILELLHFKDKLTAQQFQHVATRAVLSMVQERPSFAHQYLLTPLLAPFHRCTTAHSQADVEEWELTQCVENVYKSLLLQDCLCSDVYLCFQIWVVGNSASPSLLKALEEVLSVIFKIYCFAKQNVSHLRTPCQCILLWYLSNSETSAALAALRQLSGLQGQSYEGAQGFHFTPGSDGGAQFSCKESLSDENNALYEKLSGEQWRLECLMELLAELKDSDLPGDFFLDMLQELTSWAAEADMKEDDVDLDVSAMTLLEVEQHVLGRAVRQSQRLVLLQVLALMVESLQHTVLMRKTTQVVDFIVTLIQRACMSLDEADPSFGNPVESETLSMAMGLVATLLSGPQLSIEDYSAMSRLLLPLETLSQRHSDVVVKELAANLRTVIATHGAYWPENLTAATQVPTETDDSQTSPHLSSPDSDLSSNTHTIRPVSSGGSAAEIFTHGKKRSSSTSVPHPSSESFSDWLRQACDPDVPTRAFALRVLTQMVQINSPQAIQAQDKVIMLFLENLEHEDSFIYLSAIQGLAALADSYPERILERLLKDFQHGPSLSKSSKEHSFETRLKLGEVLMRASRSMGELVPHLGYPMVAAFLQGTKDPDQSVRASCLSNLGELCQRLDYALGPFAEELSTCLVALIKTEKEAEVRRAAVNVIALLLRGLSTKTTQVLSDVLLDLYRALKWVVRSDPDDVAVLHAQLALEELDDVMRRFIFPEQRLEKKIVVFERTPHGSTVPPTINHQNKSFNKFSFLLYKVYCPTQEELPNSNSSYHI</sequence>
<dbReference type="Pfam" id="PF10304">
    <property type="entry name" value="RTP1_C2"/>
    <property type="match status" value="1"/>
</dbReference>
<keyword evidence="9" id="KW-1185">Reference proteome</keyword>
<evidence type="ECO:0000259" key="4">
    <source>
        <dbReference type="Pfam" id="PF10304"/>
    </source>
</evidence>
<dbReference type="InterPro" id="IPR019414">
    <property type="entry name" value="Rtp1_C2"/>
</dbReference>
<dbReference type="Pfam" id="PF25267">
    <property type="entry name" value="TANGO6_N"/>
    <property type="match status" value="1"/>
</dbReference>
<evidence type="ECO:0000256" key="1">
    <source>
        <dbReference type="ARBA" id="ARBA00005724"/>
    </source>
</evidence>
<evidence type="ECO:0000256" key="2">
    <source>
        <dbReference type="ARBA" id="ARBA00022737"/>
    </source>
</evidence>
<dbReference type="SUPFAM" id="SSF48371">
    <property type="entry name" value="ARM repeat"/>
    <property type="match status" value="1"/>
</dbReference>
<dbReference type="AlphaFoldDB" id="A0A665VBP1"/>
<evidence type="ECO:0000259" key="5">
    <source>
        <dbReference type="Pfam" id="PF10363"/>
    </source>
</evidence>
<feature type="region of interest" description="Disordered" evidence="3">
    <location>
        <begin position="741"/>
        <end position="774"/>
    </location>
</feature>
<evidence type="ECO:0000313" key="9">
    <source>
        <dbReference type="Proteomes" id="UP000472264"/>
    </source>
</evidence>
<proteinExistence type="inferred from homology"/>
<dbReference type="GO" id="GO:0009306">
    <property type="term" value="P:protein secretion"/>
    <property type="evidence" value="ECO:0007669"/>
    <property type="project" value="TreeGrafter"/>
</dbReference>
<dbReference type="InterPro" id="IPR039600">
    <property type="entry name" value="TANGO6/Rtp1"/>
</dbReference>
<feature type="domain" description="TANGO6 HEAT repeat" evidence="6">
    <location>
        <begin position="288"/>
        <end position="559"/>
    </location>
</feature>
<feature type="domain" description="RNA polymerase II assembly factor Rtp1 C-terminal" evidence="5">
    <location>
        <begin position="802"/>
        <end position="918"/>
    </location>
</feature>
<feature type="domain" description="RNA polymerase II assembly factor Rtp1 C-terminal" evidence="4">
    <location>
        <begin position="1009"/>
        <end position="1042"/>
    </location>
</feature>
<name>A0A665VBP1_ECHNA</name>
<organism evidence="8 9">
    <name type="scientific">Echeneis naucrates</name>
    <name type="common">Live sharksucker</name>
    <dbReference type="NCBI Taxonomy" id="173247"/>
    <lineage>
        <taxon>Eukaryota</taxon>
        <taxon>Metazoa</taxon>
        <taxon>Chordata</taxon>
        <taxon>Craniata</taxon>
        <taxon>Vertebrata</taxon>
        <taxon>Euteleostomi</taxon>
        <taxon>Actinopterygii</taxon>
        <taxon>Neopterygii</taxon>
        <taxon>Teleostei</taxon>
        <taxon>Neoteleostei</taxon>
        <taxon>Acanthomorphata</taxon>
        <taxon>Carangaria</taxon>
        <taxon>Carangiformes</taxon>
        <taxon>Echeneidae</taxon>
        <taxon>Echeneis</taxon>
    </lineage>
</organism>
<dbReference type="InterPro" id="IPR000357">
    <property type="entry name" value="HEAT"/>
</dbReference>
<dbReference type="InterPro" id="IPR011989">
    <property type="entry name" value="ARM-like"/>
</dbReference>
<dbReference type="InterPro" id="IPR019451">
    <property type="entry name" value="Rtp1_C1"/>
</dbReference>
<dbReference type="PANTHER" id="PTHR20959:SF1">
    <property type="entry name" value="TRANSPORT AND GOLGI ORGANIZATION PROTEIN 6 HOMOLOG"/>
    <property type="match status" value="1"/>
</dbReference>
<comment type="similarity">
    <text evidence="1">Belongs to the Tango6 family.</text>
</comment>
<gene>
    <name evidence="8" type="primary">tango6</name>
</gene>
<dbReference type="Ensembl" id="ENSENLT00000029903.1">
    <property type="protein sequence ID" value="ENSENLP00000029035.1"/>
    <property type="gene ID" value="ENSENLG00000012945.1"/>
</dbReference>
<dbReference type="Pfam" id="PF10363">
    <property type="entry name" value="RTP1_C1"/>
    <property type="match status" value="1"/>
</dbReference>
<feature type="compositionally biased region" description="Low complexity" evidence="3">
    <location>
        <begin position="750"/>
        <end position="766"/>
    </location>
</feature>
<dbReference type="FunCoup" id="A0A665VBP1">
    <property type="interactions" value="434"/>
</dbReference>
<dbReference type="Gene3D" id="1.25.10.10">
    <property type="entry name" value="Leucine-rich Repeat Variant"/>
    <property type="match status" value="1"/>
</dbReference>
<protein>
    <recommendedName>
        <fullName evidence="10">Transport and golgi organization 6 homolog (Drosophila)</fullName>
    </recommendedName>
</protein>
<dbReference type="InterPro" id="IPR016024">
    <property type="entry name" value="ARM-type_fold"/>
</dbReference>